<dbReference type="SUPFAM" id="SSF56112">
    <property type="entry name" value="Protein kinase-like (PK-like)"/>
    <property type="match status" value="1"/>
</dbReference>
<protein>
    <submittedName>
        <fullName evidence="5">AarF/ABC1/UbiB kinase family protein</fullName>
    </submittedName>
</protein>
<feature type="transmembrane region" description="Helical" evidence="3">
    <location>
        <begin position="147"/>
        <end position="164"/>
    </location>
</feature>
<evidence type="ECO:0000256" key="2">
    <source>
        <dbReference type="SAM" id="MobiDB-lite"/>
    </source>
</evidence>
<keyword evidence="3" id="KW-1133">Transmembrane helix</keyword>
<comment type="similarity">
    <text evidence="1">Belongs to the protein kinase superfamily. ADCK protein kinase family.</text>
</comment>
<evidence type="ECO:0000313" key="6">
    <source>
        <dbReference type="Proteomes" id="UP000481033"/>
    </source>
</evidence>
<gene>
    <name evidence="5" type="ORF">DXZ20_17590</name>
</gene>
<feature type="transmembrane region" description="Helical" evidence="3">
    <location>
        <begin position="633"/>
        <end position="655"/>
    </location>
</feature>
<dbReference type="PANTHER" id="PTHR10566">
    <property type="entry name" value="CHAPERONE-ACTIVITY OF BC1 COMPLEX CABC1 -RELATED"/>
    <property type="match status" value="1"/>
</dbReference>
<evidence type="ECO:0000256" key="1">
    <source>
        <dbReference type="ARBA" id="ARBA00009670"/>
    </source>
</evidence>
<dbReference type="PANTHER" id="PTHR10566:SF113">
    <property type="entry name" value="PROTEIN ACTIVITY OF BC1 COMPLEX KINASE 7, CHLOROPLASTIC"/>
    <property type="match status" value="1"/>
</dbReference>
<keyword evidence="6" id="KW-1185">Reference proteome</keyword>
<feature type="transmembrane region" description="Helical" evidence="3">
    <location>
        <begin position="675"/>
        <end position="693"/>
    </location>
</feature>
<dbReference type="CDD" id="cd05121">
    <property type="entry name" value="ABC1_ADCK3-like"/>
    <property type="match status" value="1"/>
</dbReference>
<feature type="compositionally biased region" description="Basic and acidic residues" evidence="2">
    <location>
        <begin position="87"/>
        <end position="105"/>
    </location>
</feature>
<keyword evidence="5" id="KW-0808">Transferase</keyword>
<dbReference type="EMBL" id="QXHD01000004">
    <property type="protein sequence ID" value="NEZ57455.1"/>
    <property type="molecule type" value="Genomic_DNA"/>
</dbReference>
<keyword evidence="3" id="KW-0472">Membrane</keyword>
<dbReference type="Proteomes" id="UP000481033">
    <property type="component" value="Unassembled WGS sequence"/>
</dbReference>
<feature type="domain" description="ABC1 atypical kinase-like" evidence="4">
    <location>
        <begin position="212"/>
        <end position="470"/>
    </location>
</feature>
<dbReference type="InterPro" id="IPR004147">
    <property type="entry name" value="ABC1_dom"/>
</dbReference>
<dbReference type="RefSeq" id="WP_163665570.1">
    <property type="nucleotide sequence ID" value="NZ_QXHD01000004.1"/>
</dbReference>
<proteinExistence type="inferred from homology"/>
<dbReference type="InterPro" id="IPR011009">
    <property type="entry name" value="Kinase-like_dom_sf"/>
</dbReference>
<dbReference type="InterPro" id="IPR050154">
    <property type="entry name" value="UbiB_kinase"/>
</dbReference>
<dbReference type="GO" id="GO:0016301">
    <property type="term" value="F:kinase activity"/>
    <property type="evidence" value="ECO:0007669"/>
    <property type="project" value="UniProtKB-KW"/>
</dbReference>
<organism evidence="5 6">
    <name type="scientific">Adonisia turfae CCMR0081</name>
    <dbReference type="NCBI Taxonomy" id="2292702"/>
    <lineage>
        <taxon>Bacteria</taxon>
        <taxon>Bacillati</taxon>
        <taxon>Cyanobacteriota</taxon>
        <taxon>Adonisia</taxon>
        <taxon>Adonisia turfae</taxon>
    </lineage>
</organism>
<keyword evidence="5" id="KW-0418">Kinase</keyword>
<accession>A0A6M0RMG4</accession>
<evidence type="ECO:0000256" key="3">
    <source>
        <dbReference type="SAM" id="Phobius"/>
    </source>
</evidence>
<feature type="region of interest" description="Disordered" evidence="2">
    <location>
        <begin position="63"/>
        <end position="105"/>
    </location>
</feature>
<dbReference type="Pfam" id="PF03109">
    <property type="entry name" value="ABC1"/>
    <property type="match status" value="1"/>
</dbReference>
<keyword evidence="3" id="KW-0812">Transmembrane</keyword>
<name>A0A6M0RMG4_9CYAN</name>
<evidence type="ECO:0000313" key="5">
    <source>
        <dbReference type="EMBL" id="NEZ57455.1"/>
    </source>
</evidence>
<evidence type="ECO:0000259" key="4">
    <source>
        <dbReference type="Pfam" id="PF03109"/>
    </source>
</evidence>
<feature type="compositionally biased region" description="Basic residues" evidence="2">
    <location>
        <begin position="63"/>
        <end position="75"/>
    </location>
</feature>
<comment type="caution">
    <text evidence="5">The sequence shown here is derived from an EMBL/GenBank/DDBJ whole genome shotgun (WGS) entry which is preliminary data.</text>
</comment>
<dbReference type="AlphaFoldDB" id="A0A6M0RMG4"/>
<reference evidence="5 6" key="1">
    <citation type="journal article" date="2020" name="Microb. Ecol.">
        <title>Ecogenomics of the Marine Benthic Filamentous Cyanobacterium Adonisia.</title>
        <authorList>
            <person name="Walter J.M."/>
            <person name="Coutinho F.H."/>
            <person name="Leomil L."/>
            <person name="Hargreaves P.I."/>
            <person name="Campeao M.E."/>
            <person name="Vieira V.V."/>
            <person name="Silva B.S."/>
            <person name="Fistarol G.O."/>
            <person name="Salomon P.S."/>
            <person name="Sawabe T."/>
            <person name="Mino S."/>
            <person name="Hosokawa M."/>
            <person name="Miyashita H."/>
            <person name="Maruyama F."/>
            <person name="van Verk M.C."/>
            <person name="Dutilh B.E."/>
            <person name="Thompson C.C."/>
            <person name="Thompson F.L."/>
        </authorList>
    </citation>
    <scope>NUCLEOTIDE SEQUENCE [LARGE SCALE GENOMIC DNA]</scope>
    <source>
        <strain evidence="5 6">CCMR0081</strain>
    </source>
</reference>
<sequence length="703" mass="81146">MGKNRKRPRIKVIKPINVNGDNGSSPTAYTNLPNIKRSSSSYRVQKAVSRGIQSWLSQTAKPSKSRLIKRKRRSQKVLETNSLEPWENNRPESHSSSKGIEDEAPIRSMQRRQQLGINPDIYGSPPPMMSIMQIQVSFLQVLMRLGVWIYAIVKFWTLIFWDWLQRKDSVERRAQRVRIILQSMGGIFIKLGQQMAMRVDLLPYPYCLELSKLLDKLPPETTKHAIQVIERVTQKPLADTFTQFDPEPIGSASIACVYQAVLHNGDKVAVKVRRANIGKLMMADWQALNWLLGIVELLAIVRPGTTTYLRADLREVILGELDFRHEARYQEVFRKTVKESKNSFINAPKVYFELLSEDLLVTEFASGVWLWEVLAAIEQKDKDALAYLESIDINPTIVAKRLAWANCWGNLENIIFHADPHPANIVIRPGNKLTFIDFGACGTMSEKTRRHSQRLNYCFINKNVRGMVQSAISVLEPLPPIDVDSFERELELIYWQVVFAFESKHAEWWERTSMTAWLGVMKLAGKYQIPVARDTLNLVRATLLYDTIVMRLDSKIDSIKLLTKYLKSMGKQSRKRIRKQSRNLFNQEQSYTQLEEWFRLADTARNRLEQFLDFPKYTFTSLVDKLSYAVSNIMWTVGFILIVGVVFAIAIAGIQNIQGDMLLQGELIRKVLSNRLYQGFMVAIAIISTRRIWFRVRDRSIRR</sequence>